<feature type="chain" id="PRO_5042596539" description="Outer membrane protein beta-barrel domain-containing protein" evidence="1">
    <location>
        <begin position="21"/>
        <end position="168"/>
    </location>
</feature>
<organism evidence="2 3">
    <name type="scientific">Polaribacter sejongensis</name>
    <dbReference type="NCBI Taxonomy" id="985043"/>
    <lineage>
        <taxon>Bacteria</taxon>
        <taxon>Pseudomonadati</taxon>
        <taxon>Bacteroidota</taxon>
        <taxon>Flavobacteriia</taxon>
        <taxon>Flavobacteriales</taxon>
        <taxon>Flavobacteriaceae</taxon>
    </lineage>
</organism>
<keyword evidence="1" id="KW-0732">Signal</keyword>
<feature type="signal peptide" evidence="1">
    <location>
        <begin position="1"/>
        <end position="20"/>
    </location>
</feature>
<comment type="caution">
    <text evidence="2">The sequence shown here is derived from an EMBL/GenBank/DDBJ whole genome shotgun (WGS) entry which is preliminary data.</text>
</comment>
<gene>
    <name evidence="2" type="ORF">QWY81_05695</name>
</gene>
<name>A0AAJ1QVI7_9FLAO</name>
<dbReference type="Proteomes" id="UP001228636">
    <property type="component" value="Unassembled WGS sequence"/>
</dbReference>
<sequence length="168" mass="17652">MKKLLVIAALAFAGLGVVNAQEGSLNGGVNVGFPTGDTSDLSSFAMSVEVNYLFDVSETFKVGPSISYLHYFGKDIEINGLGTYEVEDSGFLPIAAAARFVASEKFSVGADLGYGIGISPSGQEGAFYYRPMIGYSVSEKVMLQATYTGMSKNSNTVSNFGVGAMFAL</sequence>
<protein>
    <recommendedName>
        <fullName evidence="4">Outer membrane protein beta-barrel domain-containing protein</fullName>
    </recommendedName>
</protein>
<dbReference type="AlphaFoldDB" id="A0AAJ1QVI7"/>
<evidence type="ECO:0008006" key="4">
    <source>
        <dbReference type="Google" id="ProtNLM"/>
    </source>
</evidence>
<dbReference type="RefSeq" id="WP_261973594.1">
    <property type="nucleotide sequence ID" value="NZ_CP103460.1"/>
</dbReference>
<evidence type="ECO:0000313" key="3">
    <source>
        <dbReference type="Proteomes" id="UP001228636"/>
    </source>
</evidence>
<evidence type="ECO:0000313" key="2">
    <source>
        <dbReference type="EMBL" id="MDN3618951.1"/>
    </source>
</evidence>
<evidence type="ECO:0000256" key="1">
    <source>
        <dbReference type="SAM" id="SignalP"/>
    </source>
</evidence>
<accession>A0AAJ1QVI7</accession>
<proteinExistence type="predicted"/>
<dbReference type="EMBL" id="JAUFQH010000004">
    <property type="protein sequence ID" value="MDN3618951.1"/>
    <property type="molecule type" value="Genomic_DNA"/>
</dbReference>
<reference evidence="2 3" key="1">
    <citation type="journal article" date="2014" name="Int. J. Syst. Evol. Microbiol.">
        <title>Complete genome sequence of Corynebacterium casei LMG S-19264T (=DSM 44701T), isolated from a smear-ripened cheese.</title>
        <authorList>
            <consortium name="US DOE Joint Genome Institute (JGI-PGF)"/>
            <person name="Walter F."/>
            <person name="Albersmeier A."/>
            <person name="Kalinowski J."/>
            <person name="Ruckert C."/>
        </authorList>
    </citation>
    <scope>NUCLEOTIDE SEQUENCE [LARGE SCALE GENOMIC DNA]</scope>
    <source>
        <strain evidence="2 3">CECT 8670</strain>
    </source>
</reference>